<dbReference type="EMBL" id="LGST01000034">
    <property type="protein sequence ID" value="KND98225.1"/>
    <property type="molecule type" value="Genomic_DNA"/>
</dbReference>
<reference evidence="2" key="1">
    <citation type="journal article" date="2015" name="BMC Genomics">
        <title>Draft genome of a commonly misdiagnosed multidrug resistant pathogen Candida auris.</title>
        <authorList>
            <person name="Chatterjee S."/>
            <person name="Alampalli S.V."/>
            <person name="Nageshan R.K."/>
            <person name="Chettiar S.T."/>
            <person name="Joshi S."/>
            <person name="Tatu U.S."/>
        </authorList>
    </citation>
    <scope>NUCLEOTIDE SEQUENCE [LARGE SCALE GENOMIC DNA]</scope>
    <source>
        <strain evidence="2">6684</strain>
    </source>
</reference>
<protein>
    <submittedName>
        <fullName evidence="1">Uncharacterized protein</fullName>
    </submittedName>
</protein>
<organism evidence="1 2">
    <name type="scientific">Candidozyma auris</name>
    <name type="common">Yeast</name>
    <name type="synonym">Candida auris</name>
    <dbReference type="NCBI Taxonomy" id="498019"/>
    <lineage>
        <taxon>Eukaryota</taxon>
        <taxon>Fungi</taxon>
        <taxon>Dikarya</taxon>
        <taxon>Ascomycota</taxon>
        <taxon>Saccharomycotina</taxon>
        <taxon>Pichiomycetes</taxon>
        <taxon>Metschnikowiaceae</taxon>
        <taxon>Candidozyma</taxon>
    </lineage>
</organism>
<accession>A0A0L0NX41</accession>
<gene>
    <name evidence="1" type="ORF">QG37_04991</name>
</gene>
<evidence type="ECO:0000313" key="2">
    <source>
        <dbReference type="Proteomes" id="UP000037122"/>
    </source>
</evidence>
<name>A0A0L0NX41_CANAR</name>
<dbReference type="Proteomes" id="UP000037122">
    <property type="component" value="Unassembled WGS sequence"/>
</dbReference>
<dbReference type="VEuPathDB" id="FungiDB:QG37_04991"/>
<dbReference type="AlphaFoldDB" id="A0A0L0NX41"/>
<proteinExistence type="predicted"/>
<comment type="caution">
    <text evidence="1">The sequence shown here is derived from an EMBL/GenBank/DDBJ whole genome shotgun (WGS) entry which is preliminary data.</text>
</comment>
<evidence type="ECO:0000313" key="1">
    <source>
        <dbReference type="EMBL" id="KND98225.1"/>
    </source>
</evidence>
<sequence length="49" mass="5804">MGNLAVTFFIYKKFKVISSFQIFFARHLMKGKLKKDNTLTQIIKCYITQ</sequence>